<dbReference type="InterPro" id="IPR029062">
    <property type="entry name" value="Class_I_gatase-like"/>
</dbReference>
<dbReference type="CDD" id="cd03139">
    <property type="entry name" value="GATase1_PfpI_2"/>
    <property type="match status" value="1"/>
</dbReference>
<accession>A0A1I6M621</accession>
<proteinExistence type="predicted"/>
<dbReference type="Pfam" id="PF01965">
    <property type="entry name" value="DJ-1_PfpI"/>
    <property type="match status" value="1"/>
</dbReference>
<dbReference type="Proteomes" id="UP000199024">
    <property type="component" value="Unassembled WGS sequence"/>
</dbReference>
<keyword evidence="3" id="KW-1185">Reference proteome</keyword>
<dbReference type="OrthoDB" id="6382410at2"/>
<reference evidence="2 3" key="1">
    <citation type="submission" date="2016-10" db="EMBL/GenBank/DDBJ databases">
        <authorList>
            <person name="de Groot N.N."/>
        </authorList>
    </citation>
    <scope>NUCLEOTIDE SEQUENCE [LARGE SCALE GENOMIC DNA]</scope>
    <source>
        <strain evidence="2 3">DSM 21001</strain>
    </source>
</reference>
<dbReference type="EMBL" id="FOZL01000001">
    <property type="protein sequence ID" value="SFS11058.1"/>
    <property type="molecule type" value="Genomic_DNA"/>
</dbReference>
<dbReference type="RefSeq" id="WP_089841676.1">
    <property type="nucleotide sequence ID" value="NZ_FOZL01000001.1"/>
</dbReference>
<dbReference type="SUPFAM" id="SSF52317">
    <property type="entry name" value="Class I glutamine amidotransferase-like"/>
    <property type="match status" value="1"/>
</dbReference>
<dbReference type="PANTHER" id="PTHR43130">
    <property type="entry name" value="ARAC-FAMILY TRANSCRIPTIONAL REGULATOR"/>
    <property type="match status" value="1"/>
</dbReference>
<evidence type="ECO:0000259" key="1">
    <source>
        <dbReference type="Pfam" id="PF01965"/>
    </source>
</evidence>
<organism evidence="2 3">
    <name type="scientific">Granulicella pectinivorans</name>
    <dbReference type="NCBI Taxonomy" id="474950"/>
    <lineage>
        <taxon>Bacteria</taxon>
        <taxon>Pseudomonadati</taxon>
        <taxon>Acidobacteriota</taxon>
        <taxon>Terriglobia</taxon>
        <taxon>Terriglobales</taxon>
        <taxon>Acidobacteriaceae</taxon>
        <taxon>Granulicella</taxon>
    </lineage>
</organism>
<dbReference type="InterPro" id="IPR002818">
    <property type="entry name" value="DJ-1/PfpI"/>
</dbReference>
<evidence type="ECO:0000313" key="3">
    <source>
        <dbReference type="Proteomes" id="UP000199024"/>
    </source>
</evidence>
<dbReference type="Gene3D" id="3.40.50.880">
    <property type="match status" value="1"/>
</dbReference>
<evidence type="ECO:0000313" key="2">
    <source>
        <dbReference type="EMBL" id="SFS11058.1"/>
    </source>
</evidence>
<dbReference type="InterPro" id="IPR052158">
    <property type="entry name" value="INH-QAR"/>
</dbReference>
<sequence length="209" mass="23005">MKLGIPVYEGVDLLDVMGPCEMFGWVDPSKGLEVILLSEHGHGVTSGNGIRFEVHGSFESAPNLDVLWVPGGALEALQRMLPHEHATYFEYLRRVSEKATWVCSVCEGALLLARAGLLKGHHATTHWAFVDCLAQFEGVHVDREHRRFVRSGNRLTCGGISAGLDGALELIKLLFDEKTAEGVQATTQYFPRPPVHGHLGKTPACMLHW</sequence>
<gene>
    <name evidence="2" type="ORF">SAMN05421771_1899</name>
</gene>
<protein>
    <submittedName>
        <fullName evidence="2">Transcriptional regulator, AraC family</fullName>
    </submittedName>
</protein>
<feature type="domain" description="DJ-1/PfpI" evidence="1">
    <location>
        <begin position="5"/>
        <end position="172"/>
    </location>
</feature>
<dbReference type="AlphaFoldDB" id="A0A1I6M621"/>
<name>A0A1I6M621_9BACT</name>
<dbReference type="STRING" id="474950.SAMN05421771_1899"/>
<dbReference type="PANTHER" id="PTHR43130:SF3">
    <property type="entry name" value="HTH-TYPE TRANSCRIPTIONAL REGULATOR RV1931C"/>
    <property type="match status" value="1"/>
</dbReference>